<proteinExistence type="predicted"/>
<dbReference type="GO" id="GO:0004519">
    <property type="term" value="F:endonuclease activity"/>
    <property type="evidence" value="ECO:0007669"/>
    <property type="project" value="UniProtKB-KW"/>
</dbReference>
<keyword evidence="3" id="KW-1185">Reference proteome</keyword>
<feature type="domain" description="HNH nuclease" evidence="1">
    <location>
        <begin position="48"/>
        <end position="109"/>
    </location>
</feature>
<dbReference type="SMART" id="SM00507">
    <property type="entry name" value="HNHc"/>
    <property type="match status" value="1"/>
</dbReference>
<organism evidence="2 3">
    <name type="scientific">Hominisplanchenecus faecis</name>
    <dbReference type="NCBI Taxonomy" id="2885351"/>
    <lineage>
        <taxon>Bacteria</taxon>
        <taxon>Bacillati</taxon>
        <taxon>Bacillota</taxon>
        <taxon>Clostridia</taxon>
        <taxon>Lachnospirales</taxon>
        <taxon>Lachnospiraceae</taxon>
        <taxon>Hominisplanchenecus</taxon>
    </lineage>
</organism>
<dbReference type="InterPro" id="IPR002711">
    <property type="entry name" value="HNH"/>
</dbReference>
<evidence type="ECO:0000313" key="3">
    <source>
        <dbReference type="Proteomes" id="UP001299235"/>
    </source>
</evidence>
<evidence type="ECO:0000259" key="1">
    <source>
        <dbReference type="SMART" id="SM00507"/>
    </source>
</evidence>
<keyword evidence="2" id="KW-0540">Nuclease</keyword>
<keyword evidence="2" id="KW-0255">Endonuclease</keyword>
<comment type="caution">
    <text evidence="2">The sequence shown here is derived from an EMBL/GenBank/DDBJ whole genome shotgun (WGS) entry which is preliminary data.</text>
</comment>
<protein>
    <submittedName>
        <fullName evidence="2">HNH endonuclease</fullName>
    </submittedName>
</protein>
<keyword evidence="2" id="KW-0378">Hydrolase</keyword>
<evidence type="ECO:0000313" key="2">
    <source>
        <dbReference type="EMBL" id="MCC2150072.1"/>
    </source>
</evidence>
<dbReference type="InterPro" id="IPR003615">
    <property type="entry name" value="HNH_nuc"/>
</dbReference>
<dbReference type="RefSeq" id="WP_248835924.1">
    <property type="nucleotide sequence ID" value="NZ_JAJEQE010000054.1"/>
</dbReference>
<dbReference type="Pfam" id="PF01844">
    <property type="entry name" value="HNH"/>
    <property type="match status" value="1"/>
</dbReference>
<sequence>MLKSCSYCGKIHDTRKSCAEKKARQKECQRQRSNSRAKIFHHSSRWARKSKAIKERDHYMCLCCKAGMGHGKVYNTDTLEVHHIIPIEEDDDRKLDDDNLITVCRVHHEQCENGRISREKQKELVTESMHEENSEWGGGIYVL</sequence>
<dbReference type="Gene3D" id="1.10.30.50">
    <property type="match status" value="1"/>
</dbReference>
<accession>A0ABS8F0A7</accession>
<reference evidence="2 3" key="1">
    <citation type="submission" date="2021-10" db="EMBL/GenBank/DDBJ databases">
        <title>Anaerobic single-cell dispensing facilitates the cultivation of human gut bacteria.</title>
        <authorList>
            <person name="Afrizal A."/>
        </authorList>
    </citation>
    <scope>NUCLEOTIDE SEQUENCE [LARGE SCALE GENOMIC DNA]</scope>
    <source>
        <strain evidence="2 3">CLA-AA-H246</strain>
    </source>
</reference>
<name>A0ABS8F0A7_9FIRM</name>
<dbReference type="Proteomes" id="UP001299235">
    <property type="component" value="Unassembled WGS sequence"/>
</dbReference>
<gene>
    <name evidence="2" type="ORF">LKD42_12620</name>
</gene>
<dbReference type="EMBL" id="JAJEQE010000054">
    <property type="protein sequence ID" value="MCC2150072.1"/>
    <property type="molecule type" value="Genomic_DNA"/>
</dbReference>